<keyword evidence="2" id="KW-1185">Reference proteome</keyword>
<organism evidence="1 2">
    <name type="scientific">Araneus ventricosus</name>
    <name type="common">Orbweaver spider</name>
    <name type="synonym">Epeira ventricosa</name>
    <dbReference type="NCBI Taxonomy" id="182803"/>
    <lineage>
        <taxon>Eukaryota</taxon>
        <taxon>Metazoa</taxon>
        <taxon>Ecdysozoa</taxon>
        <taxon>Arthropoda</taxon>
        <taxon>Chelicerata</taxon>
        <taxon>Arachnida</taxon>
        <taxon>Araneae</taxon>
        <taxon>Araneomorphae</taxon>
        <taxon>Entelegynae</taxon>
        <taxon>Araneoidea</taxon>
        <taxon>Araneidae</taxon>
        <taxon>Araneus</taxon>
    </lineage>
</organism>
<dbReference type="EMBL" id="BGPR01003526">
    <property type="protein sequence ID" value="GBM89248.1"/>
    <property type="molecule type" value="Genomic_DNA"/>
</dbReference>
<comment type="caution">
    <text evidence="1">The sequence shown here is derived from an EMBL/GenBank/DDBJ whole genome shotgun (WGS) entry which is preliminary data.</text>
</comment>
<evidence type="ECO:0000313" key="1">
    <source>
        <dbReference type="EMBL" id="GBM89248.1"/>
    </source>
</evidence>
<proteinExistence type="predicted"/>
<sequence length="78" mass="9156">MDNCNGETLKSYQCRIGDYISYKKEGKRLFEVETDEDPDFDKDDNIPDDVLEESFPIMKDSANIILNQKRTDILEMKM</sequence>
<reference evidence="1 2" key="1">
    <citation type="journal article" date="2019" name="Sci. Rep.">
        <title>Orb-weaving spider Araneus ventricosus genome elucidates the spidroin gene catalogue.</title>
        <authorList>
            <person name="Kono N."/>
            <person name="Nakamura H."/>
            <person name="Ohtoshi R."/>
            <person name="Moran D.A.P."/>
            <person name="Shinohara A."/>
            <person name="Yoshida Y."/>
            <person name="Fujiwara M."/>
            <person name="Mori M."/>
            <person name="Tomita M."/>
            <person name="Arakawa K."/>
        </authorList>
    </citation>
    <scope>NUCLEOTIDE SEQUENCE [LARGE SCALE GENOMIC DNA]</scope>
</reference>
<protein>
    <submittedName>
        <fullName evidence="1">Uncharacterized protein</fullName>
    </submittedName>
</protein>
<dbReference type="Proteomes" id="UP000499080">
    <property type="component" value="Unassembled WGS sequence"/>
</dbReference>
<gene>
    <name evidence="1" type="ORF">AVEN_73536_1</name>
</gene>
<evidence type="ECO:0000313" key="2">
    <source>
        <dbReference type="Proteomes" id="UP000499080"/>
    </source>
</evidence>
<dbReference type="AlphaFoldDB" id="A0A4Y2JIF7"/>
<name>A0A4Y2JIF7_ARAVE</name>
<accession>A0A4Y2JIF7</accession>